<protein>
    <submittedName>
        <fullName evidence="1">Uncharacterized protein</fullName>
    </submittedName>
</protein>
<organism evidence="1 2">
    <name type="scientific">Chionoecetes opilio</name>
    <name type="common">Atlantic snow crab</name>
    <name type="synonym">Cancer opilio</name>
    <dbReference type="NCBI Taxonomy" id="41210"/>
    <lineage>
        <taxon>Eukaryota</taxon>
        <taxon>Metazoa</taxon>
        <taxon>Ecdysozoa</taxon>
        <taxon>Arthropoda</taxon>
        <taxon>Crustacea</taxon>
        <taxon>Multicrustacea</taxon>
        <taxon>Malacostraca</taxon>
        <taxon>Eumalacostraca</taxon>
        <taxon>Eucarida</taxon>
        <taxon>Decapoda</taxon>
        <taxon>Pleocyemata</taxon>
        <taxon>Brachyura</taxon>
        <taxon>Eubrachyura</taxon>
        <taxon>Majoidea</taxon>
        <taxon>Majidae</taxon>
        <taxon>Chionoecetes</taxon>
    </lineage>
</organism>
<dbReference type="AlphaFoldDB" id="A0A8J5CU38"/>
<dbReference type="EMBL" id="JACEEZ010012835">
    <property type="protein sequence ID" value="KAG0720465.1"/>
    <property type="molecule type" value="Genomic_DNA"/>
</dbReference>
<accession>A0A8J5CU38</accession>
<evidence type="ECO:0000313" key="2">
    <source>
        <dbReference type="Proteomes" id="UP000770661"/>
    </source>
</evidence>
<dbReference type="Proteomes" id="UP000770661">
    <property type="component" value="Unassembled WGS sequence"/>
</dbReference>
<sequence>MGNSCGTDSQYRPEARVDICGVGDSGPEGSGPFWTLRVFDPKAASHRELSLEAATTGNELEKTRAMAIWILQVDHGTFTPLSSPHLGGMAPKARSFYSRLADLMSVKKHQPRSSVAAWMRCPPLLLPFSGLPSCVSGYEILHSL</sequence>
<dbReference type="OrthoDB" id="8118845at2759"/>
<evidence type="ECO:0000313" key="1">
    <source>
        <dbReference type="EMBL" id="KAG0720465.1"/>
    </source>
</evidence>
<comment type="caution">
    <text evidence="1">The sequence shown here is derived from an EMBL/GenBank/DDBJ whole genome shotgun (WGS) entry which is preliminary data.</text>
</comment>
<proteinExistence type="predicted"/>
<reference evidence="1" key="1">
    <citation type="submission" date="2020-07" db="EMBL/GenBank/DDBJ databases">
        <title>The High-quality genome of the commercially important snow crab, Chionoecetes opilio.</title>
        <authorList>
            <person name="Jeong J.-H."/>
            <person name="Ryu S."/>
        </authorList>
    </citation>
    <scope>NUCLEOTIDE SEQUENCE</scope>
    <source>
        <strain evidence="1">MADBK_172401_WGS</strain>
        <tissue evidence="1">Digestive gland</tissue>
    </source>
</reference>
<gene>
    <name evidence="1" type="ORF">GWK47_048465</name>
</gene>
<name>A0A8J5CU38_CHIOP</name>
<keyword evidence="2" id="KW-1185">Reference proteome</keyword>